<dbReference type="PANTHER" id="PTHR37326">
    <property type="entry name" value="BLL3975 PROTEIN"/>
    <property type="match status" value="1"/>
</dbReference>
<reference evidence="6" key="1">
    <citation type="submission" date="2021-03" db="EMBL/GenBank/DDBJ databases">
        <title>Antimicrobial resistance genes in bacteria isolated from Japanese honey, and their potential for conferring macrolide and lincosamide resistance in the American foulbrood pathogen Paenibacillus larvae.</title>
        <authorList>
            <person name="Okamoto M."/>
            <person name="Kumagai M."/>
            <person name="Kanamori H."/>
            <person name="Takamatsu D."/>
        </authorList>
    </citation>
    <scope>NUCLEOTIDE SEQUENCE</scope>
    <source>
        <strain evidence="6">J2TS6</strain>
    </source>
</reference>
<accession>A0A919XL02</accession>
<dbReference type="GO" id="GO:0046872">
    <property type="term" value="F:metal ion binding"/>
    <property type="evidence" value="ECO:0007669"/>
    <property type="project" value="UniProtKB-KW"/>
</dbReference>
<proteinExistence type="predicted"/>
<dbReference type="SUPFAM" id="SSF53187">
    <property type="entry name" value="Zn-dependent exopeptidases"/>
    <property type="match status" value="1"/>
</dbReference>
<evidence type="ECO:0000256" key="2">
    <source>
        <dbReference type="ARBA" id="ARBA00022723"/>
    </source>
</evidence>
<evidence type="ECO:0000256" key="4">
    <source>
        <dbReference type="ARBA" id="ARBA00022833"/>
    </source>
</evidence>
<sequence length="225" mass="25088">MTVQNHTLAAGTSHATPYYIVPGGRNGPVMMIVAGIHGNETASIHSARQLVGQLRNRRLRIARGKLIIVPIANPQAYRKRIRGVPDLNRTFPKGPKRPATHPMSQAIVQLMKTYKPSWYLDLHEANGLSKHDAKVLGQTLVTDAVNPVVPAARRVIQRVNSALQSPSHQFHLRLHPLSGSSRTAAARLIHAKTVTVETCWSLPFHVRKSYQIRIIKHFLREAEMV</sequence>
<name>A0A919XL02_9BACL</name>
<keyword evidence="7" id="KW-1185">Reference proteome</keyword>
<dbReference type="AlphaFoldDB" id="A0A919XL02"/>
<dbReference type="InterPro" id="IPR055438">
    <property type="entry name" value="AstE_AspA_cat"/>
</dbReference>
<organism evidence="6 7">
    <name type="scientific">Paenibacillus albilobatus</name>
    <dbReference type="NCBI Taxonomy" id="2716884"/>
    <lineage>
        <taxon>Bacteria</taxon>
        <taxon>Bacillati</taxon>
        <taxon>Bacillota</taxon>
        <taxon>Bacilli</taxon>
        <taxon>Bacillales</taxon>
        <taxon>Paenibacillaceae</taxon>
        <taxon>Paenibacillus</taxon>
    </lineage>
</organism>
<dbReference type="Gene3D" id="3.40.630.10">
    <property type="entry name" value="Zn peptidases"/>
    <property type="match status" value="1"/>
</dbReference>
<comment type="caution">
    <text evidence="6">The sequence shown here is derived from an EMBL/GenBank/DDBJ whole genome shotgun (WGS) entry which is preliminary data.</text>
</comment>
<feature type="domain" description="Succinylglutamate desuccinylase/Aspartoacylase catalytic" evidence="5">
    <location>
        <begin position="27"/>
        <end position="135"/>
    </location>
</feature>
<evidence type="ECO:0000259" key="5">
    <source>
        <dbReference type="Pfam" id="PF24827"/>
    </source>
</evidence>
<dbReference type="PANTHER" id="PTHR37326:SF1">
    <property type="entry name" value="BLL3975 PROTEIN"/>
    <property type="match status" value="1"/>
</dbReference>
<gene>
    <name evidence="6" type="ORF">J2TS6_37730</name>
</gene>
<dbReference type="InterPro" id="IPR053138">
    <property type="entry name" value="N-alpha-Ac-DABA_deacetylase"/>
</dbReference>
<comment type="cofactor">
    <cofactor evidence="1">
        <name>Zn(2+)</name>
        <dbReference type="ChEBI" id="CHEBI:29105"/>
    </cofactor>
</comment>
<evidence type="ECO:0000256" key="1">
    <source>
        <dbReference type="ARBA" id="ARBA00001947"/>
    </source>
</evidence>
<dbReference type="GO" id="GO:0016788">
    <property type="term" value="F:hydrolase activity, acting on ester bonds"/>
    <property type="evidence" value="ECO:0007669"/>
    <property type="project" value="InterPro"/>
</dbReference>
<protein>
    <recommendedName>
        <fullName evidence="5">Succinylglutamate desuccinylase/Aspartoacylase catalytic domain-containing protein</fullName>
    </recommendedName>
</protein>
<dbReference type="Pfam" id="PF24827">
    <property type="entry name" value="AstE_AspA_cat"/>
    <property type="match status" value="1"/>
</dbReference>
<dbReference type="Proteomes" id="UP000679779">
    <property type="component" value="Unassembled WGS sequence"/>
</dbReference>
<keyword evidence="3" id="KW-0378">Hydrolase</keyword>
<evidence type="ECO:0000313" key="7">
    <source>
        <dbReference type="Proteomes" id="UP000679779"/>
    </source>
</evidence>
<dbReference type="EMBL" id="BORQ01000004">
    <property type="protein sequence ID" value="GIO32632.1"/>
    <property type="molecule type" value="Genomic_DNA"/>
</dbReference>
<keyword evidence="2" id="KW-0479">Metal-binding</keyword>
<keyword evidence="4" id="KW-0862">Zinc</keyword>
<evidence type="ECO:0000256" key="3">
    <source>
        <dbReference type="ARBA" id="ARBA00022801"/>
    </source>
</evidence>
<evidence type="ECO:0000313" key="6">
    <source>
        <dbReference type="EMBL" id="GIO32632.1"/>
    </source>
</evidence>